<keyword evidence="3" id="KW-0408">Iron</keyword>
<dbReference type="InterPro" id="IPR008275">
    <property type="entry name" value="CoA_E_activase_dom"/>
</dbReference>
<dbReference type="AlphaFoldDB" id="A0A412ZBN9"/>
<dbReference type="Gene3D" id="3.30.420.40">
    <property type="match status" value="2"/>
</dbReference>
<sequence length="257" mass="27558">MFSLGIDSGSTMTKGVLFDGINVVGCHMLPTSMRPGQILRDIYDRLYTEETGFVVSTGYGRELLKEADAKITEITCHGAGASYLAPGCDTVIDIGGQDCKVITLDSHGQVNDFLMNDKCAAGTGRFMEMIMARVGSDISHLDDFVQGCRPVPINSMCAVFAESEIVGLMAQETPPGDIVLGCVHSICHRTAIFAQRLTGGHPHIFFSGGLAQSEIMRSVLGEYMNTSHITTHPLSQYTGAVGAAVLGYGKLTKRSRN</sequence>
<dbReference type="InterPro" id="IPR043129">
    <property type="entry name" value="ATPase_NBD"/>
</dbReference>
<keyword evidence="2" id="KW-0479">Metal-binding</keyword>
<evidence type="ECO:0000256" key="1">
    <source>
        <dbReference type="ARBA" id="ARBA00001966"/>
    </source>
</evidence>
<organism evidence="6 7">
    <name type="scientific">Enterocloster bolteae</name>
    <dbReference type="NCBI Taxonomy" id="208479"/>
    <lineage>
        <taxon>Bacteria</taxon>
        <taxon>Bacillati</taxon>
        <taxon>Bacillota</taxon>
        <taxon>Clostridia</taxon>
        <taxon>Lachnospirales</taxon>
        <taxon>Lachnospiraceae</taxon>
        <taxon>Enterocloster</taxon>
    </lineage>
</organism>
<dbReference type="NCBIfam" id="TIGR00241">
    <property type="entry name" value="CoA_E_activ"/>
    <property type="match status" value="1"/>
</dbReference>
<dbReference type="Pfam" id="PF01869">
    <property type="entry name" value="BcrAD_BadFG"/>
    <property type="match status" value="1"/>
</dbReference>
<gene>
    <name evidence="6" type="ORF">DWW02_07610</name>
</gene>
<dbReference type="EMBL" id="QRZM01000002">
    <property type="protein sequence ID" value="RGV77525.1"/>
    <property type="molecule type" value="Genomic_DNA"/>
</dbReference>
<evidence type="ECO:0000256" key="4">
    <source>
        <dbReference type="ARBA" id="ARBA00023014"/>
    </source>
</evidence>
<dbReference type="RefSeq" id="WP_118018075.1">
    <property type="nucleotide sequence ID" value="NZ_CAUHGS010000002.1"/>
</dbReference>
<keyword evidence="4" id="KW-0411">Iron-sulfur</keyword>
<evidence type="ECO:0000313" key="7">
    <source>
        <dbReference type="Proteomes" id="UP000284543"/>
    </source>
</evidence>
<protein>
    <recommendedName>
        <fullName evidence="5">ATPase BadF/BadG/BcrA/BcrD type domain-containing protein</fullName>
    </recommendedName>
</protein>
<dbReference type="PANTHER" id="PTHR32329">
    <property type="entry name" value="BIFUNCTIONAL PROTEIN [INCLUDES 2-HYDROXYACYL-COA DEHYDRATASE (N-TER) AND ITS ACTIVATOR DOMAIN (C_TERM)-RELATED"/>
    <property type="match status" value="1"/>
</dbReference>
<dbReference type="PANTHER" id="PTHR32329:SF2">
    <property type="entry name" value="BIFUNCTIONAL PROTEIN [INCLUDES 2-HYDROXYACYL-COA DEHYDRATASE (N-TER) AND ITS ACTIVATOR DOMAIN (C_TERM)"/>
    <property type="match status" value="1"/>
</dbReference>
<comment type="caution">
    <text evidence="6">The sequence shown here is derived from an EMBL/GenBank/DDBJ whole genome shotgun (WGS) entry which is preliminary data.</text>
</comment>
<name>A0A412ZBN9_9FIRM</name>
<dbReference type="Proteomes" id="UP000284543">
    <property type="component" value="Unassembled WGS sequence"/>
</dbReference>
<dbReference type="GO" id="GO:0051536">
    <property type="term" value="F:iron-sulfur cluster binding"/>
    <property type="evidence" value="ECO:0007669"/>
    <property type="project" value="UniProtKB-KW"/>
</dbReference>
<dbReference type="InterPro" id="IPR051805">
    <property type="entry name" value="Dehydratase_Activator_Redct"/>
</dbReference>
<evidence type="ECO:0000256" key="3">
    <source>
        <dbReference type="ARBA" id="ARBA00023004"/>
    </source>
</evidence>
<comment type="cofactor">
    <cofactor evidence="1">
        <name>[4Fe-4S] cluster</name>
        <dbReference type="ChEBI" id="CHEBI:49883"/>
    </cofactor>
</comment>
<feature type="domain" description="ATPase BadF/BadG/BcrA/BcrD type" evidence="5">
    <location>
        <begin position="4"/>
        <end position="247"/>
    </location>
</feature>
<dbReference type="InterPro" id="IPR002731">
    <property type="entry name" value="ATPase_BadF"/>
</dbReference>
<dbReference type="SUPFAM" id="SSF53067">
    <property type="entry name" value="Actin-like ATPase domain"/>
    <property type="match status" value="1"/>
</dbReference>
<dbReference type="GO" id="GO:0046872">
    <property type="term" value="F:metal ion binding"/>
    <property type="evidence" value="ECO:0007669"/>
    <property type="project" value="UniProtKB-KW"/>
</dbReference>
<accession>A0A412ZBN9</accession>
<proteinExistence type="predicted"/>
<evidence type="ECO:0000256" key="2">
    <source>
        <dbReference type="ARBA" id="ARBA00022723"/>
    </source>
</evidence>
<evidence type="ECO:0000313" key="6">
    <source>
        <dbReference type="EMBL" id="RGV77525.1"/>
    </source>
</evidence>
<evidence type="ECO:0000259" key="5">
    <source>
        <dbReference type="Pfam" id="PF01869"/>
    </source>
</evidence>
<dbReference type="CDD" id="cd24036">
    <property type="entry name" value="ASKHA_NBD_BcrAD_BadFG_HgdC_HadI"/>
    <property type="match status" value="1"/>
</dbReference>
<reference evidence="6 7" key="1">
    <citation type="submission" date="2018-08" db="EMBL/GenBank/DDBJ databases">
        <title>A genome reference for cultivated species of the human gut microbiota.</title>
        <authorList>
            <person name="Zou Y."/>
            <person name="Xue W."/>
            <person name="Luo G."/>
        </authorList>
    </citation>
    <scope>NUCLEOTIDE SEQUENCE [LARGE SCALE GENOMIC DNA]</scope>
    <source>
        <strain evidence="6 7">AF14-18</strain>
    </source>
</reference>